<dbReference type="RefSeq" id="WP_212608192.1">
    <property type="nucleotide sequence ID" value="NZ_CP073910.1"/>
</dbReference>
<dbReference type="AlphaFoldDB" id="A0A975Q0I7"/>
<reference evidence="2" key="1">
    <citation type="submission" date="2021-04" db="EMBL/GenBank/DDBJ databases">
        <title>Isolation of p-tert-butylphenol degrading bacteria Sphingobium phenoxybenzoativorans Tas13 from active sludge.</title>
        <authorList>
            <person name="Li Y."/>
        </authorList>
    </citation>
    <scope>NUCLEOTIDE SEQUENCE</scope>
    <source>
        <strain evidence="2">Tas13</strain>
    </source>
</reference>
<dbReference type="EMBL" id="CP073910">
    <property type="protein sequence ID" value="QUT04362.1"/>
    <property type="molecule type" value="Genomic_DNA"/>
</dbReference>
<evidence type="ECO:0000256" key="1">
    <source>
        <dbReference type="SAM" id="SignalP"/>
    </source>
</evidence>
<dbReference type="SUPFAM" id="SSF51126">
    <property type="entry name" value="Pectin lyase-like"/>
    <property type="match status" value="1"/>
</dbReference>
<gene>
    <name evidence="2" type="ORF">KFK14_14955</name>
</gene>
<feature type="chain" id="PRO_5037938295" evidence="1">
    <location>
        <begin position="22"/>
        <end position="489"/>
    </location>
</feature>
<name>A0A975Q0I7_9SPHN</name>
<dbReference type="InterPro" id="IPR011050">
    <property type="entry name" value="Pectin_lyase_fold/virulence"/>
</dbReference>
<feature type="signal peptide" evidence="1">
    <location>
        <begin position="1"/>
        <end position="21"/>
    </location>
</feature>
<dbReference type="KEGG" id="spph:KFK14_14955"/>
<protein>
    <submittedName>
        <fullName evidence="2">Right-handed parallel beta-helix repeat-containing protein</fullName>
    </submittedName>
</protein>
<sequence>MKSILTWFLIAIGTLMSSAHAQAVKPFSPKLIKKLADFGAVGDGISDDTNALKLALSQSGRYCLDGQNRTYRVSGTLRVTNSLCLSRATLSQSLEPFDPSPYISGKCPATGNPFIIVDCGDANVPDDKFGILRQSLALRTLFIKPAKPGDVLAVNLDRVKIDRGPYPDAGSRQDAAGIWLDGAERVDFRNVEISGGGKGYGLLLIRSRNITLVGLHIHDIVWTPYKGDTALKLAEVEAAGWNAVPIREFRTAGSAEGATQNKFYGVRVQEQVTCAFLADVTHVVIRNARISRCMARFDVGDVPWQADGLDIGRSSSDILVTGKTSIDSTWEGVDVVASGEGVDGLALDGILVSNSFSYGLKLGYKLSRAKVRAPVISGAGLAGILVYGPVRDVSIANADIRGMGSLTVAGARLQPWASQTRVGVCLDEGSRGTEAEGRTPTQISISNVTVGGAIKSGSYEYGFSNHGATNVRVSHVQASDFRREALRGF</sequence>
<proteinExistence type="predicted"/>
<organism evidence="2 3">
    <name type="scientific">Sphingobium phenoxybenzoativorans</name>
    <dbReference type="NCBI Taxonomy" id="1592790"/>
    <lineage>
        <taxon>Bacteria</taxon>
        <taxon>Pseudomonadati</taxon>
        <taxon>Pseudomonadota</taxon>
        <taxon>Alphaproteobacteria</taxon>
        <taxon>Sphingomonadales</taxon>
        <taxon>Sphingomonadaceae</taxon>
        <taxon>Sphingobium</taxon>
    </lineage>
</organism>
<keyword evidence="3" id="KW-1185">Reference proteome</keyword>
<keyword evidence="1" id="KW-0732">Signal</keyword>
<dbReference type="Gene3D" id="2.160.20.10">
    <property type="entry name" value="Single-stranded right-handed beta-helix, Pectin lyase-like"/>
    <property type="match status" value="1"/>
</dbReference>
<dbReference type="Proteomes" id="UP000681425">
    <property type="component" value="Chromosome"/>
</dbReference>
<evidence type="ECO:0000313" key="3">
    <source>
        <dbReference type="Proteomes" id="UP000681425"/>
    </source>
</evidence>
<accession>A0A975Q0I7</accession>
<dbReference type="InterPro" id="IPR012334">
    <property type="entry name" value="Pectin_lyas_fold"/>
</dbReference>
<evidence type="ECO:0000313" key="2">
    <source>
        <dbReference type="EMBL" id="QUT04362.1"/>
    </source>
</evidence>